<dbReference type="InterPro" id="IPR023213">
    <property type="entry name" value="CAT-like_dom_sf"/>
</dbReference>
<feature type="region of interest" description="Disordered" evidence="3">
    <location>
        <begin position="67"/>
        <end position="103"/>
    </location>
</feature>
<proteinExistence type="predicted"/>
<name>A0A835GZN1_9MAGN</name>
<dbReference type="EMBL" id="JADFTS010000009">
    <property type="protein sequence ID" value="KAF9589699.1"/>
    <property type="molecule type" value="Genomic_DNA"/>
</dbReference>
<sequence length="402" mass="45785">MRLRTTSERQIHANRAQEGEQIERISTNTNVSYENTGRNTVIYAGNGTGENESRRIWRVRNRPTSLSEVAGPSCIRNDRGEETREHNSCPASQDEPTKIPTDVGQSELTEGRTQMTEVNIEMHDSMQMVVHEPQVDELVLVVQPNPFQLLAGEELEGESLHETEYFEDHLYAYENEKASRDWFTKGDKGTAYFFNCLKERKNRSAIRSLTTHDGVQLNAQDQGICLWLLTYNHDSDDGAWLKNKDPNGIEMVPPVYLNDLRKLNITKETFTIPKKHAVPVDKGEITVGQICCEQFLEDQTEHFLFPVKCRARPDPPLPHLFWSRTVYVLEYEILEDMDKILSCYFPLPPNRALHVAGSTKLAIYETDFGWGNPTKSVAISTDITAAISLCDLPNEIREVEIG</sequence>
<evidence type="ECO:0000256" key="3">
    <source>
        <dbReference type="SAM" id="MobiDB-lite"/>
    </source>
</evidence>
<dbReference type="OrthoDB" id="1862401at2759"/>
<comment type="caution">
    <text evidence="4">The sequence shown here is derived from an EMBL/GenBank/DDBJ whole genome shotgun (WGS) entry which is preliminary data.</text>
</comment>
<protein>
    <submittedName>
        <fullName evidence="4">Uncharacterized protein</fullName>
    </submittedName>
</protein>
<evidence type="ECO:0000256" key="1">
    <source>
        <dbReference type="ARBA" id="ARBA00022679"/>
    </source>
</evidence>
<keyword evidence="5" id="KW-1185">Reference proteome</keyword>
<dbReference type="PANTHER" id="PTHR31625">
    <property type="match status" value="1"/>
</dbReference>
<feature type="compositionally biased region" description="Basic and acidic residues" evidence="3">
    <location>
        <begin position="76"/>
        <end position="87"/>
    </location>
</feature>
<accession>A0A835GZN1</accession>
<evidence type="ECO:0000313" key="4">
    <source>
        <dbReference type="EMBL" id="KAF9589699.1"/>
    </source>
</evidence>
<dbReference type="Gene3D" id="3.30.559.10">
    <property type="entry name" value="Chloramphenicol acetyltransferase-like domain"/>
    <property type="match status" value="1"/>
</dbReference>
<evidence type="ECO:0000313" key="5">
    <source>
        <dbReference type="Proteomes" id="UP000631114"/>
    </source>
</evidence>
<dbReference type="AlphaFoldDB" id="A0A835GZN1"/>
<dbReference type="GO" id="GO:0016747">
    <property type="term" value="F:acyltransferase activity, transferring groups other than amino-acyl groups"/>
    <property type="evidence" value="ECO:0007669"/>
    <property type="project" value="UniProtKB-ARBA"/>
</dbReference>
<evidence type="ECO:0000256" key="2">
    <source>
        <dbReference type="ARBA" id="ARBA00023315"/>
    </source>
</evidence>
<keyword evidence="1" id="KW-0808">Transferase</keyword>
<dbReference type="Proteomes" id="UP000631114">
    <property type="component" value="Unassembled WGS sequence"/>
</dbReference>
<dbReference type="InterPro" id="IPR051504">
    <property type="entry name" value="Plant_metabolite_acyltrans"/>
</dbReference>
<keyword evidence="2" id="KW-0012">Acyltransferase</keyword>
<reference evidence="4 5" key="1">
    <citation type="submission" date="2020-10" db="EMBL/GenBank/DDBJ databases">
        <title>The Coptis chinensis genome and diversification of protoberbering-type alkaloids.</title>
        <authorList>
            <person name="Wang B."/>
            <person name="Shu S."/>
            <person name="Song C."/>
            <person name="Liu Y."/>
        </authorList>
    </citation>
    <scope>NUCLEOTIDE SEQUENCE [LARGE SCALE GENOMIC DNA]</scope>
    <source>
        <strain evidence="4">HL-2020</strain>
        <tissue evidence="4">Leaf</tissue>
    </source>
</reference>
<organism evidence="4 5">
    <name type="scientific">Coptis chinensis</name>
    <dbReference type="NCBI Taxonomy" id="261450"/>
    <lineage>
        <taxon>Eukaryota</taxon>
        <taxon>Viridiplantae</taxon>
        <taxon>Streptophyta</taxon>
        <taxon>Embryophyta</taxon>
        <taxon>Tracheophyta</taxon>
        <taxon>Spermatophyta</taxon>
        <taxon>Magnoliopsida</taxon>
        <taxon>Ranunculales</taxon>
        <taxon>Ranunculaceae</taxon>
        <taxon>Coptidoideae</taxon>
        <taxon>Coptis</taxon>
    </lineage>
</organism>
<gene>
    <name evidence="4" type="ORF">IFM89_027269</name>
</gene>